<protein>
    <submittedName>
        <fullName evidence="7">Ca-activated chloride channel family protein</fullName>
    </submittedName>
</protein>
<dbReference type="InterPro" id="IPR002035">
    <property type="entry name" value="VWF_A"/>
</dbReference>
<evidence type="ECO:0000256" key="3">
    <source>
        <dbReference type="ARBA" id="ARBA00022989"/>
    </source>
</evidence>
<dbReference type="Pfam" id="PF13519">
    <property type="entry name" value="VWA_2"/>
    <property type="match status" value="1"/>
</dbReference>
<dbReference type="Gene3D" id="3.40.50.410">
    <property type="entry name" value="von Willebrand factor, type A domain"/>
    <property type="match status" value="1"/>
</dbReference>
<dbReference type="EMBL" id="FWYF01000004">
    <property type="protein sequence ID" value="SMD38353.1"/>
    <property type="molecule type" value="Genomic_DNA"/>
</dbReference>
<dbReference type="RefSeq" id="WP_084374379.1">
    <property type="nucleotide sequence ID" value="NZ_FWYF01000004.1"/>
</dbReference>
<name>A0A1W2GNX7_REIFA</name>
<keyword evidence="2 5" id="KW-0812">Transmembrane</keyword>
<evidence type="ECO:0000259" key="6">
    <source>
        <dbReference type="PROSITE" id="PS50234"/>
    </source>
</evidence>
<keyword evidence="8" id="KW-1185">Reference proteome</keyword>
<keyword evidence="1" id="KW-1003">Cell membrane</keyword>
<dbReference type="STRING" id="692418.SAMN04488029_3763"/>
<accession>A0A1W2GNX7</accession>
<evidence type="ECO:0000256" key="5">
    <source>
        <dbReference type="SAM" id="Phobius"/>
    </source>
</evidence>
<feature type="transmembrane region" description="Helical" evidence="5">
    <location>
        <begin position="47"/>
        <end position="66"/>
    </location>
</feature>
<gene>
    <name evidence="7" type="ORF">SAMN04488029_3763</name>
</gene>
<evidence type="ECO:0000256" key="1">
    <source>
        <dbReference type="ARBA" id="ARBA00022475"/>
    </source>
</evidence>
<reference evidence="7 8" key="1">
    <citation type="submission" date="2017-04" db="EMBL/GenBank/DDBJ databases">
        <authorList>
            <person name="Afonso C.L."/>
            <person name="Miller P.J."/>
            <person name="Scott M.A."/>
            <person name="Spackman E."/>
            <person name="Goraichik I."/>
            <person name="Dimitrov K.M."/>
            <person name="Suarez D.L."/>
            <person name="Swayne D.E."/>
        </authorList>
    </citation>
    <scope>NUCLEOTIDE SEQUENCE [LARGE SCALE GENOMIC DNA]</scope>
    <source>
        <strain evidence="7 8">DSM 26133</strain>
    </source>
</reference>
<evidence type="ECO:0000256" key="4">
    <source>
        <dbReference type="ARBA" id="ARBA00023136"/>
    </source>
</evidence>
<dbReference type="PANTHER" id="PTHR22550">
    <property type="entry name" value="SPORE GERMINATION PROTEIN"/>
    <property type="match status" value="1"/>
</dbReference>
<dbReference type="PROSITE" id="PS50234">
    <property type="entry name" value="VWFA"/>
    <property type="match status" value="1"/>
</dbReference>
<sequence length="322" mass="35870">MIWSGEVGSLELLFILLFGLFYVLYIFKTIRAAKSLGTGYRRVFYKIALRAAYFSLFIVALLGPSFGESTKEIKSIGKDIFIAIDLSESMNAYDIQPTRLEKIKFELKEIVEAFSSDRIGLIMFSNEAYVQCPLTYDKSALNLFIETLNTNLVPNTGTDFGPPLKMALGKISDDKETVTRQKSKIIILISDGEDFGENTASIAKTIEEEGIKLFTLGIGTAQGSKIMTQRGFKKDNHGQEVVSKLNPVSLKKLASATSGKYFEINASQNDVEKLINTIGDIEGELRDSKTMDVSANKYYYFLALALFLIFLDAVLKVRTVNI</sequence>
<keyword evidence="4 5" id="KW-0472">Membrane</keyword>
<dbReference type="Proteomes" id="UP000192472">
    <property type="component" value="Unassembled WGS sequence"/>
</dbReference>
<feature type="transmembrane region" description="Helical" evidence="5">
    <location>
        <begin position="12"/>
        <end position="27"/>
    </location>
</feature>
<evidence type="ECO:0000313" key="7">
    <source>
        <dbReference type="EMBL" id="SMD38353.1"/>
    </source>
</evidence>
<keyword evidence="3 5" id="KW-1133">Transmembrane helix</keyword>
<dbReference type="SMART" id="SM00327">
    <property type="entry name" value="VWA"/>
    <property type="match status" value="1"/>
</dbReference>
<dbReference type="AlphaFoldDB" id="A0A1W2GNX7"/>
<proteinExistence type="predicted"/>
<dbReference type="InterPro" id="IPR036465">
    <property type="entry name" value="vWFA_dom_sf"/>
</dbReference>
<dbReference type="PANTHER" id="PTHR22550:SF5">
    <property type="entry name" value="LEUCINE ZIPPER PROTEIN 4"/>
    <property type="match status" value="1"/>
</dbReference>
<evidence type="ECO:0000256" key="2">
    <source>
        <dbReference type="ARBA" id="ARBA00022692"/>
    </source>
</evidence>
<organism evidence="7 8">
    <name type="scientific">Reichenbachiella faecimaris</name>
    <dbReference type="NCBI Taxonomy" id="692418"/>
    <lineage>
        <taxon>Bacteria</taxon>
        <taxon>Pseudomonadati</taxon>
        <taxon>Bacteroidota</taxon>
        <taxon>Cytophagia</taxon>
        <taxon>Cytophagales</taxon>
        <taxon>Reichenbachiellaceae</taxon>
        <taxon>Reichenbachiella</taxon>
    </lineage>
</organism>
<feature type="transmembrane region" description="Helical" evidence="5">
    <location>
        <begin position="298"/>
        <end position="315"/>
    </location>
</feature>
<feature type="domain" description="VWFA" evidence="6">
    <location>
        <begin position="79"/>
        <end position="278"/>
    </location>
</feature>
<dbReference type="InterPro" id="IPR050768">
    <property type="entry name" value="UPF0353/GerABKA_families"/>
</dbReference>
<dbReference type="SUPFAM" id="SSF53300">
    <property type="entry name" value="vWA-like"/>
    <property type="match status" value="1"/>
</dbReference>
<evidence type="ECO:0000313" key="8">
    <source>
        <dbReference type="Proteomes" id="UP000192472"/>
    </source>
</evidence>
<dbReference type="OrthoDB" id="6206554at2"/>